<evidence type="ECO:0000259" key="1">
    <source>
        <dbReference type="Pfam" id="PF03900"/>
    </source>
</evidence>
<reference evidence="2 3" key="1">
    <citation type="submission" date="2019-12" db="EMBL/GenBank/DDBJ databases">
        <title>Full genome sequence of a Bacillus safensis strain isolated from commercially available natto in Indonesia.</title>
        <authorList>
            <person name="Yoshida M."/>
            <person name="Uomi M."/>
            <person name="Waturangi D."/>
            <person name="Ekaputri J.J."/>
            <person name="Setiamarga D.H.E."/>
        </authorList>
    </citation>
    <scope>NUCLEOTIDE SEQUENCE [LARGE SCALE GENOMIC DNA]</scope>
    <source>
        <strain evidence="2 3">IDN1</strain>
    </source>
</reference>
<dbReference type="EMBL" id="AP021906">
    <property type="protein sequence ID" value="BBP91263.1"/>
    <property type="molecule type" value="Genomic_DNA"/>
</dbReference>
<protein>
    <recommendedName>
        <fullName evidence="1">Porphobilinogen deaminase C-terminal domain-containing protein</fullName>
    </recommendedName>
</protein>
<proteinExistence type="predicted"/>
<accession>A0A5S9MDT5</accession>
<dbReference type="Pfam" id="PF03900">
    <property type="entry name" value="Porphobil_deamC"/>
    <property type="match status" value="1"/>
</dbReference>
<organism evidence="2 3">
    <name type="scientific">Bacillus safensis</name>
    <dbReference type="NCBI Taxonomy" id="561879"/>
    <lineage>
        <taxon>Bacteria</taxon>
        <taxon>Bacillati</taxon>
        <taxon>Bacillota</taxon>
        <taxon>Bacilli</taxon>
        <taxon>Bacillales</taxon>
        <taxon>Bacillaceae</taxon>
        <taxon>Bacillus</taxon>
    </lineage>
</organism>
<sequence>MPIAGYATMNEHNEIELTGLVASADGHTIIRETVTGTDPEAIGTACAKQMADKGAKDLIDKVKKGSVSMSIGKSLHGQTVLVTRNERQAGVFQQKNRSAERPCGF</sequence>
<feature type="domain" description="Porphobilinogen deaminase C-terminal" evidence="1">
    <location>
        <begin position="1"/>
        <end position="51"/>
    </location>
</feature>
<dbReference type="GO" id="GO:0033014">
    <property type="term" value="P:tetrapyrrole biosynthetic process"/>
    <property type="evidence" value="ECO:0007669"/>
    <property type="project" value="InterPro"/>
</dbReference>
<gene>
    <name evidence="2" type="ORF">BsIDN1_48810</name>
</gene>
<dbReference type="InterPro" id="IPR036803">
    <property type="entry name" value="Porphobilinogen_deaminase_C_sf"/>
</dbReference>
<evidence type="ECO:0000313" key="2">
    <source>
        <dbReference type="EMBL" id="BBP91263.1"/>
    </source>
</evidence>
<dbReference type="SUPFAM" id="SSF54782">
    <property type="entry name" value="Porphobilinogen deaminase (hydroxymethylbilane synthase), C-terminal domain"/>
    <property type="match status" value="1"/>
</dbReference>
<dbReference type="Gene3D" id="3.30.160.40">
    <property type="entry name" value="Porphobilinogen deaminase, C-terminal domain"/>
    <property type="match status" value="1"/>
</dbReference>
<dbReference type="Proteomes" id="UP000464658">
    <property type="component" value="Chromosome"/>
</dbReference>
<dbReference type="InterPro" id="IPR022418">
    <property type="entry name" value="Porphobilinogen_deaminase_C"/>
</dbReference>
<dbReference type="AlphaFoldDB" id="A0A5S9MDT5"/>
<name>A0A5S9MDT5_BACIA</name>
<evidence type="ECO:0000313" key="3">
    <source>
        <dbReference type="Proteomes" id="UP000464658"/>
    </source>
</evidence>
<dbReference type="GO" id="GO:0004418">
    <property type="term" value="F:hydroxymethylbilane synthase activity"/>
    <property type="evidence" value="ECO:0007669"/>
    <property type="project" value="InterPro"/>
</dbReference>